<sequence>MTKRILIILFSTLLALINFNCEGEDGINSLLNLSEIGPGIDCEFGGVMIESGLDSNNNGILDNNEIDSTNFFCNENELPEIYSAILQQSGTDSPTATVLKNDLDIEIEWSRIAQGRFVGFVNPSLDLEKTILLTNSSELEITFSNSNEIQILNTCGVNAYCDGFENVSIEIKVYD</sequence>
<dbReference type="Pfam" id="PF23657">
    <property type="entry name" value="DUF7151"/>
    <property type="match status" value="1"/>
</dbReference>
<name>A0A9X1JVL1_9FLAO</name>
<keyword evidence="3" id="KW-1185">Reference proteome</keyword>
<dbReference type="EMBL" id="JAHWDP010000002">
    <property type="protein sequence ID" value="MBW2937865.1"/>
    <property type="molecule type" value="Genomic_DNA"/>
</dbReference>
<proteinExistence type="predicted"/>
<dbReference type="Proteomes" id="UP001138686">
    <property type="component" value="Unassembled WGS sequence"/>
</dbReference>
<dbReference type="AlphaFoldDB" id="A0A9X1JVL1"/>
<dbReference type="RefSeq" id="WP_219052292.1">
    <property type="nucleotide sequence ID" value="NZ_JAHWDP010000002.1"/>
</dbReference>
<accession>A0A9X1JVL1</accession>
<dbReference type="InterPro" id="IPR055575">
    <property type="entry name" value="DUF7151"/>
</dbReference>
<gene>
    <name evidence="2" type="ORF">KXJ69_07075</name>
</gene>
<protein>
    <recommendedName>
        <fullName evidence="1">DUF7151 domain-containing protein</fullName>
    </recommendedName>
</protein>
<feature type="domain" description="DUF7151" evidence="1">
    <location>
        <begin position="28"/>
        <end position="73"/>
    </location>
</feature>
<evidence type="ECO:0000313" key="2">
    <source>
        <dbReference type="EMBL" id="MBW2937865.1"/>
    </source>
</evidence>
<evidence type="ECO:0000313" key="3">
    <source>
        <dbReference type="Proteomes" id="UP001138686"/>
    </source>
</evidence>
<organism evidence="2 3">
    <name type="scientific">Halomarinibacterium sedimenti</name>
    <dbReference type="NCBI Taxonomy" id="2857106"/>
    <lineage>
        <taxon>Bacteria</taxon>
        <taxon>Pseudomonadati</taxon>
        <taxon>Bacteroidota</taxon>
        <taxon>Flavobacteriia</taxon>
        <taxon>Flavobacteriales</taxon>
        <taxon>Flavobacteriaceae</taxon>
        <taxon>Halomarinibacterium</taxon>
    </lineage>
</organism>
<reference evidence="2" key="1">
    <citation type="submission" date="2021-07" db="EMBL/GenBank/DDBJ databases">
        <title>Aureisphaera sp. CAU 1614 isolated from sea sediment.</title>
        <authorList>
            <person name="Kim W."/>
        </authorList>
    </citation>
    <scope>NUCLEOTIDE SEQUENCE</scope>
    <source>
        <strain evidence="2">CAU 1614</strain>
    </source>
</reference>
<comment type="caution">
    <text evidence="2">The sequence shown here is derived from an EMBL/GenBank/DDBJ whole genome shotgun (WGS) entry which is preliminary data.</text>
</comment>
<evidence type="ECO:0000259" key="1">
    <source>
        <dbReference type="Pfam" id="PF23657"/>
    </source>
</evidence>